<feature type="region of interest" description="Disordered" evidence="1">
    <location>
        <begin position="214"/>
        <end position="250"/>
    </location>
</feature>
<accession>A0ABD3UTW8</accession>
<feature type="transmembrane region" description="Helical" evidence="2">
    <location>
        <begin position="130"/>
        <end position="153"/>
    </location>
</feature>
<name>A0ABD3UTW8_SINWO</name>
<feature type="non-terminal residue" evidence="3">
    <location>
        <position position="1"/>
    </location>
</feature>
<gene>
    <name evidence="3" type="ORF">ACJMK2_016526</name>
</gene>
<evidence type="ECO:0000313" key="4">
    <source>
        <dbReference type="Proteomes" id="UP001634394"/>
    </source>
</evidence>
<feature type="compositionally biased region" description="Polar residues" evidence="1">
    <location>
        <begin position="214"/>
        <end position="225"/>
    </location>
</feature>
<protein>
    <submittedName>
        <fullName evidence="3">Uncharacterized protein</fullName>
    </submittedName>
</protein>
<comment type="caution">
    <text evidence="3">The sequence shown here is derived from an EMBL/GenBank/DDBJ whole genome shotgun (WGS) entry which is preliminary data.</text>
</comment>
<sequence length="250" mass="28115">ADPEWLNKWSDWTVCAMYNGTGIMYRYRDITSVSGQTKCCLSPCIPLVDRQECTIHTGVLGSWSNWSECITSGEGYKHRSLKCHSNQSECLVPYNGSSFEISTCIPDSALSATGTEKNKELEKRYTLTEIILVALGCLLMGVLLTSLAFVLYMKRNQLGCFSKDIKDVRRDSKQQSAPDMQYLTESVAVKIYDTNNPKSKNENKAEETQYQLITSDQVGNDQQTYDELKVNEPPSALKGHQPNSSRLQHT</sequence>
<keyword evidence="2" id="KW-0812">Transmembrane</keyword>
<reference evidence="3 4" key="1">
    <citation type="submission" date="2024-11" db="EMBL/GenBank/DDBJ databases">
        <title>Chromosome-level genome assembly of the freshwater bivalve Anodonta woodiana.</title>
        <authorList>
            <person name="Chen X."/>
        </authorList>
    </citation>
    <scope>NUCLEOTIDE SEQUENCE [LARGE SCALE GENOMIC DNA]</scope>
    <source>
        <strain evidence="3">MN2024</strain>
        <tissue evidence="3">Gills</tissue>
    </source>
</reference>
<dbReference type="AlphaFoldDB" id="A0ABD3UTW8"/>
<feature type="non-terminal residue" evidence="3">
    <location>
        <position position="250"/>
    </location>
</feature>
<organism evidence="3 4">
    <name type="scientific">Sinanodonta woodiana</name>
    <name type="common">Chinese pond mussel</name>
    <name type="synonym">Anodonta woodiana</name>
    <dbReference type="NCBI Taxonomy" id="1069815"/>
    <lineage>
        <taxon>Eukaryota</taxon>
        <taxon>Metazoa</taxon>
        <taxon>Spiralia</taxon>
        <taxon>Lophotrochozoa</taxon>
        <taxon>Mollusca</taxon>
        <taxon>Bivalvia</taxon>
        <taxon>Autobranchia</taxon>
        <taxon>Heteroconchia</taxon>
        <taxon>Palaeoheterodonta</taxon>
        <taxon>Unionida</taxon>
        <taxon>Unionoidea</taxon>
        <taxon>Unionidae</taxon>
        <taxon>Unioninae</taxon>
        <taxon>Sinanodonta</taxon>
    </lineage>
</organism>
<evidence type="ECO:0000313" key="3">
    <source>
        <dbReference type="EMBL" id="KAL3852921.1"/>
    </source>
</evidence>
<keyword evidence="2" id="KW-1133">Transmembrane helix</keyword>
<keyword evidence="4" id="KW-1185">Reference proteome</keyword>
<evidence type="ECO:0000256" key="2">
    <source>
        <dbReference type="SAM" id="Phobius"/>
    </source>
</evidence>
<proteinExistence type="predicted"/>
<feature type="compositionally biased region" description="Polar residues" evidence="1">
    <location>
        <begin position="241"/>
        <end position="250"/>
    </location>
</feature>
<keyword evidence="2" id="KW-0472">Membrane</keyword>
<evidence type="ECO:0000256" key="1">
    <source>
        <dbReference type="SAM" id="MobiDB-lite"/>
    </source>
</evidence>
<dbReference type="EMBL" id="JBJQND010000015">
    <property type="protein sequence ID" value="KAL3852921.1"/>
    <property type="molecule type" value="Genomic_DNA"/>
</dbReference>
<dbReference type="Proteomes" id="UP001634394">
    <property type="component" value="Unassembled WGS sequence"/>
</dbReference>